<dbReference type="InterPro" id="IPR025347">
    <property type="entry name" value="DUF4251"/>
</dbReference>
<sequence length="193" mass="21520">MKTLKRIIPIGILLFSCLFAVAEKKQKADTAALNKIEKLMKSRMFYIEVDAAYPSGSGSITINSKYGQKRIGGDGYVSLATNQGQIFMLDTVATGRLPFFGRAYSVPYGEGGGVEFEKAEIKDESFKVINKRKKNYIEYKFNVRNNNDVFNFYIEVYGNGKCTVNVTSNNRASISYSGKLTPIPEDKKKAMGL</sequence>
<dbReference type="EMBL" id="JACOOH010000011">
    <property type="protein sequence ID" value="MBC5623531.1"/>
    <property type="molecule type" value="Genomic_DNA"/>
</dbReference>
<feature type="signal peptide" evidence="1">
    <location>
        <begin position="1"/>
        <end position="22"/>
    </location>
</feature>
<organism evidence="2 3">
    <name type="scientific">Butyricimonas hominis</name>
    <dbReference type="NCBI Taxonomy" id="2763032"/>
    <lineage>
        <taxon>Bacteria</taxon>
        <taxon>Pseudomonadati</taxon>
        <taxon>Bacteroidota</taxon>
        <taxon>Bacteroidia</taxon>
        <taxon>Bacteroidales</taxon>
        <taxon>Odoribacteraceae</taxon>
        <taxon>Butyricimonas</taxon>
    </lineage>
</organism>
<keyword evidence="1" id="KW-0732">Signal</keyword>
<comment type="caution">
    <text evidence="2">The sequence shown here is derived from an EMBL/GenBank/DDBJ whole genome shotgun (WGS) entry which is preliminary data.</text>
</comment>
<proteinExistence type="predicted"/>
<dbReference type="Proteomes" id="UP000646484">
    <property type="component" value="Unassembled WGS sequence"/>
</dbReference>
<evidence type="ECO:0000313" key="3">
    <source>
        <dbReference type="Proteomes" id="UP000646484"/>
    </source>
</evidence>
<accession>A0ABR7D6F8</accession>
<dbReference type="RefSeq" id="WP_099291967.1">
    <property type="nucleotide sequence ID" value="NZ_JACOOH010000011.1"/>
</dbReference>
<name>A0ABR7D6F8_9BACT</name>
<protein>
    <submittedName>
        <fullName evidence="2">DUF4251 domain-containing protein</fullName>
    </submittedName>
</protein>
<evidence type="ECO:0000313" key="2">
    <source>
        <dbReference type="EMBL" id="MBC5623531.1"/>
    </source>
</evidence>
<reference evidence="2 3" key="1">
    <citation type="submission" date="2020-08" db="EMBL/GenBank/DDBJ databases">
        <title>Genome public.</title>
        <authorList>
            <person name="Liu C."/>
            <person name="Sun Q."/>
        </authorList>
    </citation>
    <scope>NUCLEOTIDE SEQUENCE [LARGE SCALE GENOMIC DNA]</scope>
    <source>
        <strain evidence="2 3">NSJ-56</strain>
    </source>
</reference>
<dbReference type="Pfam" id="PF14059">
    <property type="entry name" value="DUF4251"/>
    <property type="match status" value="1"/>
</dbReference>
<evidence type="ECO:0000256" key="1">
    <source>
        <dbReference type="SAM" id="SignalP"/>
    </source>
</evidence>
<gene>
    <name evidence="2" type="ORF">H8S64_20765</name>
</gene>
<keyword evidence="3" id="KW-1185">Reference proteome</keyword>
<dbReference type="Gene3D" id="2.40.128.410">
    <property type="match status" value="1"/>
</dbReference>
<feature type="chain" id="PRO_5045679587" evidence="1">
    <location>
        <begin position="23"/>
        <end position="193"/>
    </location>
</feature>
<dbReference type="PROSITE" id="PS51257">
    <property type="entry name" value="PROKAR_LIPOPROTEIN"/>
    <property type="match status" value="1"/>
</dbReference>